<feature type="chain" id="PRO_5032379305" evidence="1">
    <location>
        <begin position="32"/>
        <end position="476"/>
    </location>
</feature>
<dbReference type="AlphaFoldDB" id="A0A853C3N1"/>
<reference evidence="2 3" key="1">
    <citation type="submission" date="2020-07" db="EMBL/GenBank/DDBJ databases">
        <title>Sequencing the genomes of 1000 actinobacteria strains.</title>
        <authorList>
            <person name="Klenk H.-P."/>
        </authorList>
    </citation>
    <scope>NUCLEOTIDE SEQUENCE [LARGE SCALE GENOMIC DNA]</scope>
    <source>
        <strain evidence="2 3">DSM 103833</strain>
    </source>
</reference>
<keyword evidence="3" id="KW-1185">Reference proteome</keyword>
<dbReference type="EMBL" id="JACCFP010000001">
    <property type="protein sequence ID" value="NYJ00913.1"/>
    <property type="molecule type" value="Genomic_DNA"/>
</dbReference>
<protein>
    <submittedName>
        <fullName evidence="2">Uncharacterized protein</fullName>
    </submittedName>
</protein>
<accession>A0A853C3N1</accession>
<dbReference type="Gene3D" id="2.130.10.10">
    <property type="entry name" value="YVTN repeat-like/Quinoprotein amine dehydrogenase"/>
    <property type="match status" value="1"/>
</dbReference>
<feature type="signal peptide" evidence="1">
    <location>
        <begin position="1"/>
        <end position="31"/>
    </location>
</feature>
<gene>
    <name evidence="2" type="ORF">HNR19_001611</name>
</gene>
<dbReference type="Proteomes" id="UP000530424">
    <property type="component" value="Unassembled WGS sequence"/>
</dbReference>
<organism evidence="2 3">
    <name type="scientific">Nocardioides thalensis</name>
    <dbReference type="NCBI Taxonomy" id="1914755"/>
    <lineage>
        <taxon>Bacteria</taxon>
        <taxon>Bacillati</taxon>
        <taxon>Actinomycetota</taxon>
        <taxon>Actinomycetes</taxon>
        <taxon>Propionibacteriales</taxon>
        <taxon>Nocardioidaceae</taxon>
        <taxon>Nocardioides</taxon>
    </lineage>
</organism>
<dbReference type="InterPro" id="IPR015943">
    <property type="entry name" value="WD40/YVTN_repeat-like_dom_sf"/>
</dbReference>
<name>A0A853C3N1_9ACTN</name>
<keyword evidence="1" id="KW-0732">Signal</keyword>
<comment type="caution">
    <text evidence="2">The sequence shown here is derived from an EMBL/GenBank/DDBJ whole genome shotgun (WGS) entry which is preliminary data.</text>
</comment>
<proteinExistence type="predicted"/>
<evidence type="ECO:0000313" key="3">
    <source>
        <dbReference type="Proteomes" id="UP000530424"/>
    </source>
</evidence>
<sequence length="476" mass="51369">MTMLPAARPIVACAVAATTLFSALTAAPAAAEDTRSRITLNGFHDMAVVEKHDRIFISRRGKSDTVLVTDLRGVPVGTLPDVAGNGALAVSADKSTLYVGGWERASNPESTATIAEVDIATLEIVETHPLPSEPAWVGTVGQVQDVPGCPWEMTTLEGLVFYTTSCPGIGGDGLYALDPDTGDVTALSPDIGTYSDLAVDPTTSTLFVASGYSLSAHDLTSSTPPELSLRASRNVENAGNETPGSRDDSCSMARLLRDIAYVPGRDVVVNQGGWSFAASNLKLAPGYPCFAGKWEYLNDGEDLTTITARSDGLVASGSIAYWDARIFRSGSTKTLRWYNHERRAVENSLEFGKKKLYELSFDNGLWPRAGVLHVITPRPASHLTLSTPRDRYATGERIIVRARFRGPSIPDRRVLVKAGPDPGFSVITRWIKLDEEGRGRTALRMTDDDGRLMIEGLIVDQGDYVASPLLQLKRDR</sequence>
<evidence type="ECO:0000313" key="2">
    <source>
        <dbReference type="EMBL" id="NYJ00913.1"/>
    </source>
</evidence>
<dbReference type="RefSeq" id="WP_179667446.1">
    <property type="nucleotide sequence ID" value="NZ_JACCFP010000001.1"/>
</dbReference>
<evidence type="ECO:0000256" key="1">
    <source>
        <dbReference type="SAM" id="SignalP"/>
    </source>
</evidence>
<dbReference type="SUPFAM" id="SSF63825">
    <property type="entry name" value="YWTD domain"/>
    <property type="match status" value="1"/>
</dbReference>